<dbReference type="Pfam" id="PF03602">
    <property type="entry name" value="Cons_hypoth95"/>
    <property type="match status" value="1"/>
</dbReference>
<keyword evidence="1 4" id="KW-0489">Methyltransferase</keyword>
<name>A0A645EKH3_9ZZZZ</name>
<dbReference type="InterPro" id="IPR029063">
    <property type="entry name" value="SAM-dependent_MTases_sf"/>
</dbReference>
<dbReference type="PANTHER" id="PTHR43542">
    <property type="entry name" value="METHYLTRANSFERASE"/>
    <property type="match status" value="1"/>
</dbReference>
<dbReference type="PANTHER" id="PTHR43542:SF1">
    <property type="entry name" value="METHYLTRANSFERASE"/>
    <property type="match status" value="1"/>
</dbReference>
<reference evidence="4" key="1">
    <citation type="submission" date="2019-08" db="EMBL/GenBank/DDBJ databases">
        <authorList>
            <person name="Kucharzyk K."/>
            <person name="Murdoch R.W."/>
            <person name="Higgins S."/>
            <person name="Loffler F."/>
        </authorList>
    </citation>
    <scope>NUCLEOTIDE SEQUENCE</scope>
</reference>
<evidence type="ECO:0000256" key="2">
    <source>
        <dbReference type="ARBA" id="ARBA00022679"/>
    </source>
</evidence>
<feature type="region of interest" description="Disordered" evidence="3">
    <location>
        <begin position="1"/>
        <end position="21"/>
    </location>
</feature>
<evidence type="ECO:0000256" key="1">
    <source>
        <dbReference type="ARBA" id="ARBA00022603"/>
    </source>
</evidence>
<evidence type="ECO:0000313" key="4">
    <source>
        <dbReference type="EMBL" id="MPN01629.1"/>
    </source>
</evidence>
<dbReference type="AlphaFoldDB" id="A0A645EKH3"/>
<dbReference type="GO" id="GO:0052913">
    <property type="term" value="F:16S rRNA (guanine(966)-N(2))-methyltransferase activity"/>
    <property type="evidence" value="ECO:0007669"/>
    <property type="project" value="UniProtKB-EC"/>
</dbReference>
<keyword evidence="2 4" id="KW-0808">Transferase</keyword>
<sequence length="182" mass="20061">MRVIAGSAKGRRLKTTKGQNTRPTLDKVKSAIFNIIQFELEGKIVLDLFCGSGALGLEALSRGAGRCTFVDSDREALDMARENAQFCGLLDQSGFINKPFDWFVKNYQGPSFDIILLDPPYKKGYISNAVSLLQSCGLISGHAIIICESECSETMPGQFGDIGLYREYVYGHTKVSVYKKDV</sequence>
<dbReference type="EMBL" id="VSSQ01047623">
    <property type="protein sequence ID" value="MPN01629.1"/>
    <property type="molecule type" value="Genomic_DNA"/>
</dbReference>
<dbReference type="PROSITE" id="PS00092">
    <property type="entry name" value="N6_MTASE"/>
    <property type="match status" value="1"/>
</dbReference>
<dbReference type="NCBIfam" id="TIGR00095">
    <property type="entry name" value="16S rRNA (guanine(966)-N(2))-methyltransferase RsmD"/>
    <property type="match status" value="1"/>
</dbReference>
<dbReference type="InterPro" id="IPR004398">
    <property type="entry name" value="RNA_MeTrfase_RsmD"/>
</dbReference>
<dbReference type="InterPro" id="IPR002052">
    <property type="entry name" value="DNA_methylase_N6_adenine_CS"/>
</dbReference>
<dbReference type="PIRSF" id="PIRSF004553">
    <property type="entry name" value="CHP00095"/>
    <property type="match status" value="1"/>
</dbReference>
<dbReference type="SUPFAM" id="SSF53335">
    <property type="entry name" value="S-adenosyl-L-methionine-dependent methyltransferases"/>
    <property type="match status" value="1"/>
</dbReference>
<dbReference type="Gene3D" id="3.40.50.150">
    <property type="entry name" value="Vaccinia Virus protein VP39"/>
    <property type="match status" value="1"/>
</dbReference>
<accession>A0A645EKH3</accession>
<gene>
    <name evidence="4" type="primary">rsmD_31</name>
    <name evidence="4" type="ORF">SDC9_148839</name>
</gene>
<dbReference type="CDD" id="cd02440">
    <property type="entry name" value="AdoMet_MTases"/>
    <property type="match status" value="1"/>
</dbReference>
<comment type="caution">
    <text evidence="4">The sequence shown here is derived from an EMBL/GenBank/DDBJ whole genome shotgun (WGS) entry which is preliminary data.</text>
</comment>
<dbReference type="GO" id="GO:0003676">
    <property type="term" value="F:nucleic acid binding"/>
    <property type="evidence" value="ECO:0007669"/>
    <property type="project" value="InterPro"/>
</dbReference>
<evidence type="ECO:0000256" key="3">
    <source>
        <dbReference type="SAM" id="MobiDB-lite"/>
    </source>
</evidence>
<organism evidence="4">
    <name type="scientific">bioreactor metagenome</name>
    <dbReference type="NCBI Taxonomy" id="1076179"/>
    <lineage>
        <taxon>unclassified sequences</taxon>
        <taxon>metagenomes</taxon>
        <taxon>ecological metagenomes</taxon>
    </lineage>
</organism>
<dbReference type="EC" id="2.1.1.171" evidence="4"/>
<protein>
    <submittedName>
        <fullName evidence="4">Ribosomal RNA small subunit methyltransferase D</fullName>
        <ecNumber evidence="4">2.1.1.171</ecNumber>
    </submittedName>
</protein>
<proteinExistence type="predicted"/>